<feature type="domain" description="G-protein coupled receptors family 1 profile" evidence="7">
    <location>
        <begin position="1"/>
        <end position="274"/>
    </location>
</feature>
<feature type="transmembrane region" description="Helical" evidence="5">
    <location>
        <begin position="42"/>
        <end position="60"/>
    </location>
</feature>
<keyword evidence="8" id="KW-1185">Reference proteome</keyword>
<dbReference type="Proteomes" id="UP000887566">
    <property type="component" value="Unplaced"/>
</dbReference>
<evidence type="ECO:0000313" key="8">
    <source>
        <dbReference type="Proteomes" id="UP000887566"/>
    </source>
</evidence>
<evidence type="ECO:0000259" key="7">
    <source>
        <dbReference type="PROSITE" id="PS50262"/>
    </source>
</evidence>
<feature type="transmembrane region" description="Helical" evidence="5">
    <location>
        <begin position="258"/>
        <end position="276"/>
    </location>
</feature>
<name>A0A914X4H6_9BILA</name>
<evidence type="ECO:0000256" key="2">
    <source>
        <dbReference type="ARBA" id="ARBA00022692"/>
    </source>
</evidence>
<keyword evidence="6" id="KW-0732">Signal</keyword>
<dbReference type="WBParaSite" id="PSAMB.scaffold630size45187.g7495.t1">
    <property type="protein sequence ID" value="PSAMB.scaffold630size45187.g7495.t1"/>
    <property type="gene ID" value="PSAMB.scaffold630size45187.g7495"/>
</dbReference>
<evidence type="ECO:0000256" key="5">
    <source>
        <dbReference type="SAM" id="Phobius"/>
    </source>
</evidence>
<keyword evidence="2 5" id="KW-0812">Transmembrane</keyword>
<dbReference type="GO" id="GO:0008528">
    <property type="term" value="F:G protein-coupled peptide receptor activity"/>
    <property type="evidence" value="ECO:0007669"/>
    <property type="project" value="InterPro"/>
</dbReference>
<dbReference type="AlphaFoldDB" id="A0A914X4H6"/>
<proteinExistence type="predicted"/>
<reference evidence="9" key="1">
    <citation type="submission" date="2022-11" db="UniProtKB">
        <authorList>
            <consortium name="WormBaseParasite"/>
        </authorList>
    </citation>
    <scope>IDENTIFICATION</scope>
</reference>
<evidence type="ECO:0000256" key="6">
    <source>
        <dbReference type="SAM" id="SignalP"/>
    </source>
</evidence>
<feature type="transmembrane region" description="Helical" evidence="5">
    <location>
        <begin position="80"/>
        <end position="98"/>
    </location>
</feature>
<dbReference type="PROSITE" id="PS50262">
    <property type="entry name" value="G_PROTEIN_RECEP_F1_2"/>
    <property type="match status" value="1"/>
</dbReference>
<dbReference type="InterPro" id="IPR019427">
    <property type="entry name" value="7TM_GPCR_serpentine_rcpt_Srw"/>
</dbReference>
<keyword evidence="4 5" id="KW-0472">Membrane</keyword>
<keyword evidence="3 5" id="KW-1133">Transmembrane helix</keyword>
<sequence length="331" mass="37366">MAFADLALLFCMLPNSMAAFQVFANNYSFRLAYQFANPHLSALANWFSAAAIWLILAVSIERLMGIRSPMHTRFYWKRHLMMGFLVCLFGASGALTFHHHLAYDCSLYETCNGTQQAVRCHVVASEWIMNRTNPYSPLRQQYIKVSTVVNALLVVIVPIAAVTALNITLIRVLKRHDLTRAAFGKINDGSLRHRQERKASRNNSHKHKKHTSPVTVTVCAIVTCFTLTQGPSAIAFIWELTAQKDQTSGHHFNAMISVANNLVITGKVLNFIFFCLSSAHFRRRLHQLIAHRLKFLTLSQAMTNPTDSYQSHNASARKLNGMDRHSVNDHT</sequence>
<feature type="chain" id="PRO_5037962187" evidence="6">
    <location>
        <begin position="19"/>
        <end position="331"/>
    </location>
</feature>
<feature type="transmembrane region" description="Helical" evidence="5">
    <location>
        <begin position="148"/>
        <end position="170"/>
    </location>
</feature>
<dbReference type="SUPFAM" id="SSF81321">
    <property type="entry name" value="Family A G protein-coupled receptor-like"/>
    <property type="match status" value="1"/>
</dbReference>
<evidence type="ECO:0000256" key="4">
    <source>
        <dbReference type="ARBA" id="ARBA00023136"/>
    </source>
</evidence>
<organism evidence="8 9">
    <name type="scientific">Plectus sambesii</name>
    <dbReference type="NCBI Taxonomy" id="2011161"/>
    <lineage>
        <taxon>Eukaryota</taxon>
        <taxon>Metazoa</taxon>
        <taxon>Ecdysozoa</taxon>
        <taxon>Nematoda</taxon>
        <taxon>Chromadorea</taxon>
        <taxon>Plectida</taxon>
        <taxon>Plectina</taxon>
        <taxon>Plectoidea</taxon>
        <taxon>Plectidae</taxon>
        <taxon>Plectus</taxon>
    </lineage>
</organism>
<dbReference type="CDD" id="cd14978">
    <property type="entry name" value="7tmA_FMRFamide_R-like"/>
    <property type="match status" value="1"/>
</dbReference>
<comment type="subcellular location">
    <subcellularLocation>
        <location evidence="1">Membrane</location>
    </subcellularLocation>
</comment>
<dbReference type="GO" id="GO:0016020">
    <property type="term" value="C:membrane"/>
    <property type="evidence" value="ECO:0007669"/>
    <property type="project" value="UniProtKB-SubCell"/>
</dbReference>
<accession>A0A914X4H6</accession>
<feature type="signal peptide" evidence="6">
    <location>
        <begin position="1"/>
        <end position="18"/>
    </location>
</feature>
<dbReference type="PANTHER" id="PTHR46895">
    <property type="entry name" value="PROTEIN CBG20548-RELATED"/>
    <property type="match status" value="1"/>
</dbReference>
<evidence type="ECO:0000256" key="1">
    <source>
        <dbReference type="ARBA" id="ARBA00004370"/>
    </source>
</evidence>
<evidence type="ECO:0000313" key="9">
    <source>
        <dbReference type="WBParaSite" id="PSAMB.scaffold630size45187.g7495.t1"/>
    </source>
</evidence>
<feature type="transmembrane region" description="Helical" evidence="5">
    <location>
        <begin position="214"/>
        <end position="238"/>
    </location>
</feature>
<dbReference type="Pfam" id="PF10324">
    <property type="entry name" value="7TM_GPCR_Srw"/>
    <property type="match status" value="1"/>
</dbReference>
<protein>
    <submittedName>
        <fullName evidence="9">G-protein coupled receptors family 1 profile domain-containing protein</fullName>
    </submittedName>
</protein>
<dbReference type="InterPro" id="IPR017452">
    <property type="entry name" value="GPCR_Rhodpsn_7TM"/>
</dbReference>
<evidence type="ECO:0000256" key="3">
    <source>
        <dbReference type="ARBA" id="ARBA00022989"/>
    </source>
</evidence>
<dbReference type="Gene3D" id="1.20.1070.10">
    <property type="entry name" value="Rhodopsin 7-helix transmembrane proteins"/>
    <property type="match status" value="1"/>
</dbReference>